<dbReference type="KEGG" id="kco:BWI95_22265"/>
<geneLocation type="plasmid" evidence="1 2">
    <name>p888-76-1</name>
</geneLocation>
<proteinExistence type="predicted"/>
<gene>
    <name evidence="1" type="ORF">BWI95_22265</name>
</gene>
<reference evidence="1 2" key="1">
    <citation type="submission" date="2017-01" db="EMBL/GenBank/DDBJ databases">
        <authorList>
            <person name="Cao J.-M."/>
        </authorList>
    </citation>
    <scope>NUCLEOTIDE SEQUENCE [LARGE SCALE GENOMIC DNA]</scope>
    <source>
        <strain evidence="1 2">888-76</strain>
        <plasmid evidence="1 2">p888-76-1</plasmid>
    </source>
</reference>
<name>A0A830ZDE1_9ENTR</name>
<dbReference type="Proteomes" id="UP000187148">
    <property type="component" value="Plasmid p888-76-1"/>
</dbReference>
<evidence type="ECO:0000313" key="2">
    <source>
        <dbReference type="Proteomes" id="UP000187148"/>
    </source>
</evidence>
<dbReference type="EMBL" id="CP019446">
    <property type="protein sequence ID" value="APZ07777.1"/>
    <property type="molecule type" value="Genomic_DNA"/>
</dbReference>
<evidence type="ECO:0000313" key="1">
    <source>
        <dbReference type="EMBL" id="APZ07777.1"/>
    </source>
</evidence>
<accession>A0A830ZDE1</accession>
<organism evidence="1 2">
    <name type="scientific">Kosakonia cowanii JCM 10956 = DSM 18146</name>
    <dbReference type="NCBI Taxonomy" id="1300165"/>
    <lineage>
        <taxon>Bacteria</taxon>
        <taxon>Pseudomonadati</taxon>
        <taxon>Pseudomonadota</taxon>
        <taxon>Gammaproteobacteria</taxon>
        <taxon>Enterobacterales</taxon>
        <taxon>Enterobacteriaceae</taxon>
        <taxon>Kosakonia</taxon>
    </lineage>
</organism>
<keyword evidence="2" id="KW-1185">Reference proteome</keyword>
<dbReference type="RefSeq" id="WP_076770380.1">
    <property type="nucleotide sequence ID" value="NZ_CP019446.1"/>
</dbReference>
<dbReference type="AlphaFoldDB" id="A0A830ZDE1"/>
<sequence>MNLPESVGPVPVVRTPDGYWCHPALTAFYRDRDCVPQAEYDHWLADNGLEDTLVCLDPDEDTPAAQAYARNADISYWTPPVPAGEGWFTGAIFDDEDYGPACIWLRRREVPCDAG</sequence>
<keyword evidence="1" id="KW-0614">Plasmid</keyword>
<protein>
    <submittedName>
        <fullName evidence="1">Uncharacterized protein</fullName>
    </submittedName>
</protein>